<dbReference type="InterPro" id="IPR004111">
    <property type="entry name" value="Repressor_TetR_C"/>
</dbReference>
<gene>
    <name evidence="8" type="ORF">C0Q91_27500</name>
    <name evidence="7" type="ORF">C0Q92_27235</name>
</gene>
<reference evidence="9 10" key="1">
    <citation type="submission" date="2017-12" db="EMBL/GenBank/DDBJ databases">
        <title>Population genomics insights into the ecological differentiation and adaptive evolution in streptomycetes.</title>
        <authorList>
            <person name="Li Y."/>
            <person name="Huang Y."/>
        </authorList>
    </citation>
    <scope>NUCLEOTIDE SEQUENCE [LARGE SCALE GENOMIC DNA]</scope>
    <source>
        <strain evidence="8 9">FXJ.2339</strain>
        <strain evidence="7 10">NBRC 100770</strain>
    </source>
</reference>
<dbReference type="Proteomes" id="UP000292693">
    <property type="component" value="Unassembled WGS sequence"/>
</dbReference>
<evidence type="ECO:0000313" key="8">
    <source>
        <dbReference type="EMBL" id="RZE32858.1"/>
    </source>
</evidence>
<evidence type="ECO:0000259" key="6">
    <source>
        <dbReference type="PROSITE" id="PS50977"/>
    </source>
</evidence>
<dbReference type="RefSeq" id="WP_008414742.1">
    <property type="nucleotide sequence ID" value="NZ_CP014485.1"/>
</dbReference>
<dbReference type="InterPro" id="IPR050109">
    <property type="entry name" value="HTH-type_TetR-like_transc_reg"/>
</dbReference>
<dbReference type="Gene3D" id="1.10.10.60">
    <property type="entry name" value="Homeodomain-like"/>
    <property type="match status" value="1"/>
</dbReference>
<dbReference type="InterPro" id="IPR009057">
    <property type="entry name" value="Homeodomain-like_sf"/>
</dbReference>
<keyword evidence="1" id="KW-0805">Transcription regulation</keyword>
<dbReference type="PROSITE" id="PS50977">
    <property type="entry name" value="HTH_TETR_2"/>
    <property type="match status" value="1"/>
</dbReference>
<dbReference type="SUPFAM" id="SSF46689">
    <property type="entry name" value="Homeodomain-like"/>
    <property type="match status" value="1"/>
</dbReference>
<evidence type="ECO:0000256" key="1">
    <source>
        <dbReference type="ARBA" id="ARBA00023015"/>
    </source>
</evidence>
<dbReference type="Pfam" id="PF02909">
    <property type="entry name" value="TetR_C_1"/>
    <property type="match status" value="1"/>
</dbReference>
<dbReference type="Gene3D" id="1.10.357.10">
    <property type="entry name" value="Tetracycline Repressor, domain 2"/>
    <property type="match status" value="1"/>
</dbReference>
<accession>A0A126YAC2</accession>
<keyword evidence="2 4" id="KW-0238">DNA-binding</keyword>
<dbReference type="PANTHER" id="PTHR30055:SF151">
    <property type="entry name" value="TRANSCRIPTIONAL REGULATORY PROTEIN"/>
    <property type="match status" value="1"/>
</dbReference>
<dbReference type="GO" id="GO:0000976">
    <property type="term" value="F:transcription cis-regulatory region binding"/>
    <property type="evidence" value="ECO:0007669"/>
    <property type="project" value="TreeGrafter"/>
</dbReference>
<feature type="domain" description="HTH tetR-type" evidence="6">
    <location>
        <begin position="19"/>
        <end position="79"/>
    </location>
</feature>
<dbReference type="Proteomes" id="UP000292095">
    <property type="component" value="Unassembled WGS sequence"/>
</dbReference>
<dbReference type="GO" id="GO:0045892">
    <property type="term" value="P:negative regulation of DNA-templated transcription"/>
    <property type="evidence" value="ECO:0007669"/>
    <property type="project" value="InterPro"/>
</dbReference>
<dbReference type="SUPFAM" id="SSF48498">
    <property type="entry name" value="Tetracyclin repressor-like, C-terminal domain"/>
    <property type="match status" value="1"/>
</dbReference>
<evidence type="ECO:0000313" key="10">
    <source>
        <dbReference type="Proteomes" id="UP000292693"/>
    </source>
</evidence>
<dbReference type="EMBL" id="PKLL01000027">
    <property type="protein sequence ID" value="RZE16658.1"/>
    <property type="molecule type" value="Genomic_DNA"/>
</dbReference>
<evidence type="ECO:0000256" key="3">
    <source>
        <dbReference type="ARBA" id="ARBA00023163"/>
    </source>
</evidence>
<dbReference type="GO" id="GO:0003700">
    <property type="term" value="F:DNA-binding transcription factor activity"/>
    <property type="evidence" value="ECO:0007669"/>
    <property type="project" value="TreeGrafter"/>
</dbReference>
<organism evidence="7 10">
    <name type="scientific">Streptomyces albidoflavus</name>
    <dbReference type="NCBI Taxonomy" id="1886"/>
    <lineage>
        <taxon>Bacteria</taxon>
        <taxon>Bacillati</taxon>
        <taxon>Actinomycetota</taxon>
        <taxon>Actinomycetes</taxon>
        <taxon>Kitasatosporales</taxon>
        <taxon>Streptomycetaceae</taxon>
        <taxon>Streptomyces</taxon>
        <taxon>Streptomyces albidoflavus group</taxon>
    </lineage>
</organism>
<name>A0A126YAC2_9ACTN</name>
<dbReference type="InterPro" id="IPR001647">
    <property type="entry name" value="HTH_TetR"/>
</dbReference>
<protein>
    <submittedName>
        <fullName evidence="7">TetR/AcrR family transcriptional regulator</fullName>
    </submittedName>
</protein>
<keyword evidence="3" id="KW-0804">Transcription</keyword>
<feature type="region of interest" description="Disordered" evidence="5">
    <location>
        <begin position="1"/>
        <end position="20"/>
    </location>
</feature>
<dbReference type="InterPro" id="IPR036271">
    <property type="entry name" value="Tet_transcr_reg_TetR-rel_C_sf"/>
</dbReference>
<sequence>MERLIWTRPERGNRGPAAGHSRAELAAVAVTLADRSGLAAVSMRQVAAELGTGPSSLYRYLGGRNDLLDLMADAVAGEIDLGVPLGGDPVEDLLALAVRAKAVHLRHPWLAELPPEPLRLGPHGLAYLEFALRAMAPARLPGPARLEVVAVVDALVAQFARAQRQQGAAGADRRAAQAAYLGETVAAGAYPHLAAALAGAPGGDPAEDPEALFGRTVRRVLGALLGAGTPD</sequence>
<evidence type="ECO:0000256" key="4">
    <source>
        <dbReference type="PROSITE-ProRule" id="PRU00335"/>
    </source>
</evidence>
<evidence type="ECO:0000313" key="7">
    <source>
        <dbReference type="EMBL" id="RZE16658.1"/>
    </source>
</evidence>
<evidence type="ECO:0000256" key="5">
    <source>
        <dbReference type="SAM" id="MobiDB-lite"/>
    </source>
</evidence>
<evidence type="ECO:0000256" key="2">
    <source>
        <dbReference type="ARBA" id="ARBA00023125"/>
    </source>
</evidence>
<evidence type="ECO:0000313" key="9">
    <source>
        <dbReference type="Proteomes" id="UP000292095"/>
    </source>
</evidence>
<dbReference type="EMBL" id="PKLK01000031">
    <property type="protein sequence ID" value="RZE32858.1"/>
    <property type="molecule type" value="Genomic_DNA"/>
</dbReference>
<dbReference type="Pfam" id="PF00440">
    <property type="entry name" value="TetR_N"/>
    <property type="match status" value="1"/>
</dbReference>
<feature type="compositionally biased region" description="Basic and acidic residues" evidence="5">
    <location>
        <begin position="1"/>
        <end position="13"/>
    </location>
</feature>
<feature type="DNA-binding region" description="H-T-H motif" evidence="4">
    <location>
        <begin position="42"/>
        <end position="61"/>
    </location>
</feature>
<proteinExistence type="predicted"/>
<dbReference type="PANTHER" id="PTHR30055">
    <property type="entry name" value="HTH-TYPE TRANSCRIPTIONAL REGULATOR RUTR"/>
    <property type="match status" value="1"/>
</dbReference>
<comment type="caution">
    <text evidence="7">The sequence shown here is derived from an EMBL/GenBank/DDBJ whole genome shotgun (WGS) entry which is preliminary data.</text>
</comment>
<dbReference type="AlphaFoldDB" id="A0A126YAC2"/>